<sequence>MDFQFEINDLVRISDTRYTRNYGKIGEIIGFAEDAFAQQPGYALQFDDDELVYFMPEGAMVPTGKKGTRVPPSRAFFWVKDAEHREHCIKIREKEDFETLRPIIHQDDDILIVELPETYEWEYCHPFFHQELPTKSVFNACRVFIIDASRVNTIGRLGMGMEMLECTSIFQRIHGRQAFFVGMKPYIYKILLTVVGKSYGAFPHNIPTLKEALQVAKERRIQII</sequence>
<name>A0A081C262_VECG1</name>
<dbReference type="HOGENOM" id="CLU_1233042_0_0_0"/>
<gene>
    <name evidence="1" type="ORF">U27_05641</name>
</gene>
<reference evidence="1" key="1">
    <citation type="journal article" date="2015" name="PeerJ">
        <title>First genomic representation of candidate bacterial phylum KSB3 points to enhanced environmental sensing as a trigger of wastewater bulking.</title>
        <authorList>
            <person name="Sekiguchi Y."/>
            <person name="Ohashi A."/>
            <person name="Parks D.H."/>
            <person name="Yamauchi T."/>
            <person name="Tyson G.W."/>
            <person name="Hugenholtz P."/>
        </authorList>
    </citation>
    <scope>NUCLEOTIDE SEQUENCE [LARGE SCALE GENOMIC DNA]</scope>
</reference>
<dbReference type="InterPro" id="IPR036513">
    <property type="entry name" value="STAS_dom_sf"/>
</dbReference>
<evidence type="ECO:0000313" key="1">
    <source>
        <dbReference type="EMBL" id="GAK58667.1"/>
    </source>
</evidence>
<dbReference type="Proteomes" id="UP000030661">
    <property type="component" value="Unassembled WGS sequence"/>
</dbReference>
<dbReference type="SUPFAM" id="SSF52091">
    <property type="entry name" value="SpoIIaa-like"/>
    <property type="match status" value="1"/>
</dbReference>
<keyword evidence="2" id="KW-1185">Reference proteome</keyword>
<accession>A0A081C262</accession>
<proteinExistence type="predicted"/>
<dbReference type="AlphaFoldDB" id="A0A081C262"/>
<protein>
    <submittedName>
        <fullName evidence="1">Anti-anti-sigma regulatory factor</fullName>
    </submittedName>
</protein>
<organism evidence="1">
    <name type="scientific">Vecturithrix granuli</name>
    <dbReference type="NCBI Taxonomy" id="1499967"/>
    <lineage>
        <taxon>Bacteria</taxon>
        <taxon>Candidatus Moduliflexota</taxon>
        <taxon>Candidatus Vecturitrichia</taxon>
        <taxon>Candidatus Vecturitrichales</taxon>
        <taxon>Candidatus Vecturitrichaceae</taxon>
        <taxon>Candidatus Vecturithrix</taxon>
    </lineage>
</organism>
<dbReference type="EMBL" id="DF820468">
    <property type="protein sequence ID" value="GAK58667.1"/>
    <property type="molecule type" value="Genomic_DNA"/>
</dbReference>
<evidence type="ECO:0000313" key="2">
    <source>
        <dbReference type="Proteomes" id="UP000030661"/>
    </source>
</evidence>